<dbReference type="AlphaFoldDB" id="A0A0B2UJM6"/>
<dbReference type="Proteomes" id="UP000031056">
    <property type="component" value="Unassembled WGS sequence"/>
</dbReference>
<comment type="caution">
    <text evidence="1">The sequence shown here is derived from an EMBL/GenBank/DDBJ whole genome shotgun (WGS) entry which is preliminary data.</text>
</comment>
<dbReference type="HOGENOM" id="CLU_2704785_0_0_1"/>
<accession>A0A0B2UJM6</accession>
<gene>
    <name evidence="1" type="ORF">M896_070150</name>
</gene>
<reference evidence="1 2" key="1">
    <citation type="journal article" date="2014" name="MBio">
        <title>The Ordospora colligata genome; evolution of extreme reduction in microsporidia and host-to-parasite horizontal gene transfer.</title>
        <authorList>
            <person name="Pombert J.-F."/>
            <person name="Haag K.L."/>
            <person name="Beidas S."/>
            <person name="Ebert D."/>
            <person name="Keeling P.J."/>
        </authorList>
    </citation>
    <scope>NUCLEOTIDE SEQUENCE [LARGE SCALE GENOMIC DNA]</scope>
    <source>
        <strain evidence="1 2">OC4</strain>
    </source>
</reference>
<sequence length="73" mass="8917">MSKIYLKTWKDKREKEPNKNLSFKERLRIKQQIIAVRQAMQTKIKTLKTKKKTFLRERQRQREAKANEISKKA</sequence>
<dbReference type="OrthoDB" id="2192916at2759"/>
<proteinExistence type="predicted"/>
<dbReference type="InParanoid" id="A0A0B2UJM6"/>
<dbReference type="GeneID" id="26261984"/>
<name>A0A0B2UJM6_9MICR</name>
<dbReference type="EMBL" id="JOKQ01000007">
    <property type="protein sequence ID" value="KHN69449.1"/>
    <property type="molecule type" value="Genomic_DNA"/>
</dbReference>
<organism evidence="1 2">
    <name type="scientific">Ordospora colligata OC4</name>
    <dbReference type="NCBI Taxonomy" id="1354746"/>
    <lineage>
        <taxon>Eukaryota</taxon>
        <taxon>Fungi</taxon>
        <taxon>Fungi incertae sedis</taxon>
        <taxon>Microsporidia</taxon>
        <taxon>Ordosporidae</taxon>
        <taxon>Ordospora</taxon>
    </lineage>
</organism>
<dbReference type="VEuPathDB" id="MicrosporidiaDB:M896_070150"/>
<evidence type="ECO:0000313" key="2">
    <source>
        <dbReference type="Proteomes" id="UP000031056"/>
    </source>
</evidence>
<keyword evidence="2" id="KW-1185">Reference proteome</keyword>
<dbReference type="RefSeq" id="XP_014563491.1">
    <property type="nucleotide sequence ID" value="XM_014708005.1"/>
</dbReference>
<protein>
    <submittedName>
        <fullName evidence="1">Uncharacterized protein</fullName>
    </submittedName>
</protein>
<evidence type="ECO:0000313" key="1">
    <source>
        <dbReference type="EMBL" id="KHN69449.1"/>
    </source>
</evidence>